<gene>
    <name evidence="2" type="ORF">V6N11_041399</name>
</gene>
<comment type="caution">
    <text evidence="2">The sequence shown here is derived from an EMBL/GenBank/DDBJ whole genome shotgun (WGS) entry which is preliminary data.</text>
</comment>
<dbReference type="SUPFAM" id="SSF56112">
    <property type="entry name" value="Protein kinase-like (PK-like)"/>
    <property type="match status" value="1"/>
</dbReference>
<dbReference type="PROSITE" id="PS50011">
    <property type="entry name" value="PROTEIN_KINASE_DOM"/>
    <property type="match status" value="1"/>
</dbReference>
<keyword evidence="3" id="KW-1185">Reference proteome</keyword>
<dbReference type="Gene3D" id="1.10.510.10">
    <property type="entry name" value="Transferase(Phosphotransferase) domain 1"/>
    <property type="match status" value="1"/>
</dbReference>
<dbReference type="InterPro" id="IPR000719">
    <property type="entry name" value="Prot_kinase_dom"/>
</dbReference>
<dbReference type="PANTHER" id="PTHR48055:SF46">
    <property type="entry name" value="LEUCINE-RICH REPEAT SERINE_THREONINE-PROTEIN KINASE 1"/>
    <property type="match status" value="1"/>
</dbReference>
<protein>
    <recommendedName>
        <fullName evidence="1">Protein kinase domain-containing protein</fullName>
    </recommendedName>
</protein>
<evidence type="ECO:0000259" key="1">
    <source>
        <dbReference type="PROSITE" id="PS50011"/>
    </source>
</evidence>
<evidence type="ECO:0000313" key="3">
    <source>
        <dbReference type="Proteomes" id="UP001396334"/>
    </source>
</evidence>
<dbReference type="InterPro" id="IPR011009">
    <property type="entry name" value="Kinase-like_dom_sf"/>
</dbReference>
<proteinExistence type="predicted"/>
<feature type="domain" description="Protein kinase" evidence="1">
    <location>
        <begin position="1"/>
        <end position="128"/>
    </location>
</feature>
<sequence length="182" mass="20727">MDLIPCLDDNPNLFLNGPVTEYGYTLKVDEKIDIYSFRVVLLELLTGKRPLDPEFGESSNIVEWTRRKVGDNKALEEALDPNLGNFKHMQEEMLLVVRIALLCTAKHPKDRPSMRDVITMLGEAEPRRKSSSNSGGNALTKEMPVFSTSPVKCLYFYLALYLLKVCNHWFILFRVSTGIPMD</sequence>
<dbReference type="InterPro" id="IPR051564">
    <property type="entry name" value="LRR_receptor-like_kinase"/>
</dbReference>
<dbReference type="PANTHER" id="PTHR48055">
    <property type="entry name" value="LEUCINE-RICH REPEAT RECEPTOR PROTEIN KINASE EMS1"/>
    <property type="match status" value="1"/>
</dbReference>
<name>A0ABR2RKQ9_9ROSI</name>
<dbReference type="EMBL" id="JBBPBN010000022">
    <property type="protein sequence ID" value="KAK9013389.1"/>
    <property type="molecule type" value="Genomic_DNA"/>
</dbReference>
<accession>A0ABR2RKQ9</accession>
<reference evidence="2 3" key="1">
    <citation type="journal article" date="2024" name="G3 (Bethesda)">
        <title>Genome assembly of Hibiscus sabdariffa L. provides insights into metabolisms of medicinal natural products.</title>
        <authorList>
            <person name="Kim T."/>
        </authorList>
    </citation>
    <scope>NUCLEOTIDE SEQUENCE [LARGE SCALE GENOMIC DNA]</scope>
    <source>
        <strain evidence="2">TK-2024</strain>
        <tissue evidence="2">Old leaves</tissue>
    </source>
</reference>
<organism evidence="2 3">
    <name type="scientific">Hibiscus sabdariffa</name>
    <name type="common">roselle</name>
    <dbReference type="NCBI Taxonomy" id="183260"/>
    <lineage>
        <taxon>Eukaryota</taxon>
        <taxon>Viridiplantae</taxon>
        <taxon>Streptophyta</taxon>
        <taxon>Embryophyta</taxon>
        <taxon>Tracheophyta</taxon>
        <taxon>Spermatophyta</taxon>
        <taxon>Magnoliopsida</taxon>
        <taxon>eudicotyledons</taxon>
        <taxon>Gunneridae</taxon>
        <taxon>Pentapetalae</taxon>
        <taxon>rosids</taxon>
        <taxon>malvids</taxon>
        <taxon>Malvales</taxon>
        <taxon>Malvaceae</taxon>
        <taxon>Malvoideae</taxon>
        <taxon>Hibiscus</taxon>
    </lineage>
</organism>
<evidence type="ECO:0000313" key="2">
    <source>
        <dbReference type="EMBL" id="KAK9013389.1"/>
    </source>
</evidence>
<dbReference type="Proteomes" id="UP001396334">
    <property type="component" value="Unassembled WGS sequence"/>
</dbReference>